<dbReference type="VEuPathDB" id="MicrosporidiaDB:DI09_23p270"/>
<dbReference type="EC" id="2.3.1.39" evidence="1"/>
<dbReference type="GeneID" id="25259181"/>
<keyword evidence="2" id="KW-0808">Transferase</keyword>
<dbReference type="Proteomes" id="UP000029725">
    <property type="component" value="Unassembled WGS sequence"/>
</dbReference>
<dbReference type="PANTHER" id="PTHR42681">
    <property type="entry name" value="MALONYL-COA-ACYL CARRIER PROTEIN TRANSACYLASE, MITOCHONDRIAL"/>
    <property type="match status" value="1"/>
</dbReference>
<keyword evidence="3" id="KW-0012">Acyltransferase</keyword>
<evidence type="ECO:0000313" key="7">
    <source>
        <dbReference type="Proteomes" id="UP000029725"/>
    </source>
</evidence>
<organism evidence="6 7">
    <name type="scientific">Mitosporidium daphniae</name>
    <dbReference type="NCBI Taxonomy" id="1485682"/>
    <lineage>
        <taxon>Eukaryota</taxon>
        <taxon>Fungi</taxon>
        <taxon>Fungi incertae sedis</taxon>
        <taxon>Microsporidia</taxon>
        <taxon>Mitosporidium</taxon>
    </lineage>
</organism>
<dbReference type="GO" id="GO:0005739">
    <property type="term" value="C:mitochondrion"/>
    <property type="evidence" value="ECO:0007669"/>
    <property type="project" value="TreeGrafter"/>
</dbReference>
<name>A0A098VSJ6_9MICR</name>
<evidence type="ECO:0000313" key="6">
    <source>
        <dbReference type="EMBL" id="KGG51952.1"/>
    </source>
</evidence>
<evidence type="ECO:0000256" key="3">
    <source>
        <dbReference type="ARBA" id="ARBA00023315"/>
    </source>
</evidence>
<dbReference type="GO" id="GO:0004314">
    <property type="term" value="F:[acyl-carrier-protein] S-malonyltransferase activity"/>
    <property type="evidence" value="ECO:0007669"/>
    <property type="project" value="UniProtKB-EC"/>
</dbReference>
<dbReference type="GO" id="GO:0006633">
    <property type="term" value="P:fatty acid biosynthetic process"/>
    <property type="evidence" value="ECO:0007669"/>
    <property type="project" value="TreeGrafter"/>
</dbReference>
<evidence type="ECO:0000259" key="5">
    <source>
        <dbReference type="SMART" id="SM00827"/>
    </source>
</evidence>
<feature type="domain" description="Malonyl-CoA:ACP transacylase (MAT)" evidence="5">
    <location>
        <begin position="7"/>
        <end position="331"/>
    </location>
</feature>
<dbReference type="SMART" id="SM00827">
    <property type="entry name" value="PKS_AT"/>
    <property type="match status" value="1"/>
</dbReference>
<dbReference type="Gene3D" id="3.40.366.10">
    <property type="entry name" value="Malonyl-Coenzyme A Acyl Carrier Protein, domain 2"/>
    <property type="match status" value="1"/>
</dbReference>
<comment type="catalytic activity">
    <reaction evidence="4">
        <text>holo-[ACP] + malonyl-CoA = malonyl-[ACP] + CoA</text>
        <dbReference type="Rhea" id="RHEA:41792"/>
        <dbReference type="Rhea" id="RHEA-COMP:9623"/>
        <dbReference type="Rhea" id="RHEA-COMP:9685"/>
        <dbReference type="ChEBI" id="CHEBI:57287"/>
        <dbReference type="ChEBI" id="CHEBI:57384"/>
        <dbReference type="ChEBI" id="CHEBI:64479"/>
        <dbReference type="ChEBI" id="CHEBI:78449"/>
        <dbReference type="EC" id="2.3.1.39"/>
    </reaction>
</comment>
<dbReference type="OrthoDB" id="541883at2759"/>
<evidence type="ECO:0000256" key="2">
    <source>
        <dbReference type="ARBA" id="ARBA00022679"/>
    </source>
</evidence>
<dbReference type="InterPro" id="IPR001227">
    <property type="entry name" value="Ac_transferase_dom_sf"/>
</dbReference>
<dbReference type="Pfam" id="PF01764">
    <property type="entry name" value="Lipase_3"/>
    <property type="match status" value="1"/>
</dbReference>
<dbReference type="InterPro" id="IPR016035">
    <property type="entry name" value="Acyl_Trfase/lysoPLipase"/>
</dbReference>
<sequence length="338" mass="37582">MLKIGLLFPGQGHHYANMGRYLMNSHFKTMFDSCGSEIPGLFEAMSQETINTQFAQMLQFATSIATLNRMFQLDLPPLIKKDQSTAFIFAGHSLGDITALVAANFLTQEQGGERAKAMSEFSPNGIMVSVRLRPKISFSEIRMALMDNMGKSIQEFSKDGNPEDVESSKPALLARPSLAIACYNAADQIILSGTPTLVTSAIKRLTDLHLFFENSSKKLPVSGAFHSPLMNEASDKFGKSLEQIQFAQTTRCKNHLSSYFSSSILTEVTRNCRIIYQMKDPFDSHQIKAYLRSQIISPVYWTQTIDALVAKPCNLFIEVGNRALTALLKKKCPQIPSM</sequence>
<dbReference type="InterPro" id="IPR014043">
    <property type="entry name" value="Acyl_transferase_dom"/>
</dbReference>
<dbReference type="AlphaFoldDB" id="A0A098VSJ6"/>
<keyword evidence="7" id="KW-1185">Reference proteome</keyword>
<dbReference type="InterPro" id="IPR002921">
    <property type="entry name" value="Fungal_lipase-type"/>
</dbReference>
<proteinExistence type="predicted"/>
<dbReference type="RefSeq" id="XP_013238379.1">
    <property type="nucleotide sequence ID" value="XM_013382925.1"/>
</dbReference>
<dbReference type="InterPro" id="IPR050858">
    <property type="entry name" value="Mal-CoA-ACP_Trans/PKS_FabD"/>
</dbReference>
<gene>
    <name evidence="6" type="ORF">DI09_23p270</name>
</gene>
<dbReference type="Gene3D" id="3.30.70.250">
    <property type="entry name" value="Malonyl-CoA ACP transacylase, ACP-binding"/>
    <property type="match status" value="1"/>
</dbReference>
<dbReference type="PANTHER" id="PTHR42681:SF1">
    <property type="entry name" value="MALONYL-COA-ACYL CARRIER PROTEIN TRANSACYLASE, MITOCHONDRIAL"/>
    <property type="match status" value="1"/>
</dbReference>
<comment type="caution">
    <text evidence="6">The sequence shown here is derived from an EMBL/GenBank/DDBJ whole genome shotgun (WGS) entry which is preliminary data.</text>
</comment>
<accession>A0A098VSJ6</accession>
<dbReference type="HOGENOM" id="CLU_030558_1_1_1"/>
<dbReference type="SUPFAM" id="SSF52151">
    <property type="entry name" value="FabD/lysophospholipase-like"/>
    <property type="match status" value="1"/>
</dbReference>
<dbReference type="EMBL" id="JMKJ01000155">
    <property type="protein sequence ID" value="KGG51952.1"/>
    <property type="molecule type" value="Genomic_DNA"/>
</dbReference>
<evidence type="ECO:0000256" key="1">
    <source>
        <dbReference type="ARBA" id="ARBA00013258"/>
    </source>
</evidence>
<evidence type="ECO:0000256" key="4">
    <source>
        <dbReference type="ARBA" id="ARBA00048462"/>
    </source>
</evidence>
<reference evidence="6 7" key="1">
    <citation type="submission" date="2014-04" db="EMBL/GenBank/DDBJ databases">
        <title>A new species of microsporidia sheds light on the evolution of extreme parasitism.</title>
        <authorList>
            <person name="Haag K.L."/>
            <person name="James T.Y."/>
            <person name="Larsson R."/>
            <person name="Schaer T.M."/>
            <person name="Refardt D."/>
            <person name="Pombert J.-F."/>
            <person name="Ebert D."/>
        </authorList>
    </citation>
    <scope>NUCLEOTIDE SEQUENCE [LARGE SCALE GENOMIC DNA]</scope>
    <source>
        <strain evidence="6 7">UGP3</strain>
        <tissue evidence="6">Spores</tissue>
    </source>
</reference>
<protein>
    <recommendedName>
        <fullName evidence="1">[acyl-carrier-protein] S-malonyltransferase</fullName>
        <ecNumber evidence="1">2.3.1.39</ecNumber>
    </recommendedName>
</protein>